<dbReference type="RefSeq" id="WP_210681113.1">
    <property type="nucleotide sequence ID" value="NZ_JAGMWN010000002.1"/>
</dbReference>
<feature type="transmembrane region" description="Helical" evidence="1">
    <location>
        <begin position="12"/>
        <end position="32"/>
    </location>
</feature>
<evidence type="ECO:0000256" key="1">
    <source>
        <dbReference type="SAM" id="Phobius"/>
    </source>
</evidence>
<keyword evidence="1" id="KW-1133">Transmembrane helix</keyword>
<name>A0A8J7V092_9PROT</name>
<reference evidence="2" key="1">
    <citation type="submission" date="2021-04" db="EMBL/GenBank/DDBJ databases">
        <authorList>
            <person name="Zhang D.-C."/>
        </authorList>
    </citation>
    <scope>NUCLEOTIDE SEQUENCE</scope>
    <source>
        <strain evidence="2">CGMCC 1.15697</strain>
    </source>
</reference>
<comment type="caution">
    <text evidence="2">The sequence shown here is derived from an EMBL/GenBank/DDBJ whole genome shotgun (WGS) entry which is preliminary data.</text>
</comment>
<organism evidence="2 3">
    <name type="scientific">Marivibrio halodurans</name>
    <dbReference type="NCBI Taxonomy" id="2039722"/>
    <lineage>
        <taxon>Bacteria</taxon>
        <taxon>Pseudomonadati</taxon>
        <taxon>Pseudomonadota</taxon>
        <taxon>Alphaproteobacteria</taxon>
        <taxon>Rhodospirillales</taxon>
        <taxon>Rhodospirillaceae</taxon>
        <taxon>Marivibrio</taxon>
    </lineage>
</organism>
<evidence type="ECO:0000313" key="2">
    <source>
        <dbReference type="EMBL" id="MBP5856546.1"/>
    </source>
</evidence>
<evidence type="ECO:0000313" key="3">
    <source>
        <dbReference type="Proteomes" id="UP000672602"/>
    </source>
</evidence>
<dbReference type="AlphaFoldDB" id="A0A8J7V092"/>
<dbReference type="EMBL" id="JAGMWN010000002">
    <property type="protein sequence ID" value="MBP5856546.1"/>
    <property type="molecule type" value="Genomic_DNA"/>
</dbReference>
<dbReference type="PROSITE" id="PS51257">
    <property type="entry name" value="PROKAR_LIPOPROTEIN"/>
    <property type="match status" value="1"/>
</dbReference>
<protein>
    <submittedName>
        <fullName evidence="2">DUF3649 domain-containing protein</fullName>
    </submittedName>
</protein>
<feature type="transmembrane region" description="Helical" evidence="1">
    <location>
        <begin position="44"/>
        <end position="64"/>
    </location>
</feature>
<sequence length="95" mass="9660">MPDRTRGLSVLSRVAAAALGGYACAAAVSVWVSHIVPAPRVEGVTTGLLIGFAVFVGAVVWVFAATTARRAWAGVLSVTVLFAVMAWVAGPVPAP</sequence>
<proteinExistence type="predicted"/>
<accession>A0A8J7V092</accession>
<feature type="transmembrane region" description="Helical" evidence="1">
    <location>
        <begin position="71"/>
        <end position="90"/>
    </location>
</feature>
<dbReference type="Proteomes" id="UP000672602">
    <property type="component" value="Unassembled WGS sequence"/>
</dbReference>
<gene>
    <name evidence="2" type="ORF">KAJ83_05975</name>
</gene>
<keyword evidence="1" id="KW-0472">Membrane</keyword>
<keyword evidence="1" id="KW-0812">Transmembrane</keyword>
<keyword evidence="3" id="KW-1185">Reference proteome</keyword>